<accession>A0ABZ1C4L7</accession>
<reference evidence="1 2" key="2">
    <citation type="submission" date="2023-12" db="EMBL/GenBank/DDBJ databases">
        <title>Description of an unclassified Opitutus bacterium of Verrucomicrobiota.</title>
        <authorList>
            <person name="Zhang D.-F."/>
        </authorList>
    </citation>
    <scope>NUCLEOTIDE SEQUENCE [LARGE SCALE GENOMIC DNA]</scope>
    <source>
        <strain evidence="1 2">WL0086</strain>
    </source>
</reference>
<dbReference type="RefSeq" id="WP_221031231.1">
    <property type="nucleotide sequence ID" value="NZ_CP139781.1"/>
</dbReference>
<evidence type="ECO:0000313" key="2">
    <source>
        <dbReference type="Proteomes" id="UP000738431"/>
    </source>
</evidence>
<sequence>MQDPFTGQPTCIQGGRLPDEESWRALQHDHRRRLEALARFRAAAAAVGIGTYPDDDLVLWEPDEIGLLAAADPLWSELDEAARAFRATFPLIELEDFGFPADVEDLLGECSPRLRPISSGVEATAFEAEDQSIYKFFMPRDDGHIGGSFEFYRSDDVALQAEAADGTYQAMLEKFDLILRLGGMPTEVVGVTKREGVLVTKQTLGGLLGEGADTSGVQPAGLIAWPSRFLRAHRDHPRLYFVDGAPWLVADLHSKNLVKAADGQLRAIDLLAAPLPLDLVAKEPLLADWLERVKADASATVLRAVDDDEL</sequence>
<dbReference type="EMBL" id="CP139781">
    <property type="protein sequence ID" value="WRQ86302.1"/>
    <property type="molecule type" value="Genomic_DNA"/>
</dbReference>
<proteinExistence type="predicted"/>
<name>A0ABZ1C4L7_9BACT</name>
<organism evidence="1 2">
    <name type="scientific">Actomonas aquatica</name>
    <dbReference type="NCBI Taxonomy" id="2866162"/>
    <lineage>
        <taxon>Bacteria</taxon>
        <taxon>Pseudomonadati</taxon>
        <taxon>Verrucomicrobiota</taxon>
        <taxon>Opitutia</taxon>
        <taxon>Opitutales</taxon>
        <taxon>Opitutaceae</taxon>
        <taxon>Actomonas</taxon>
    </lineage>
</organism>
<keyword evidence="2" id="KW-1185">Reference proteome</keyword>
<reference evidence="1 2" key="1">
    <citation type="submission" date="2021-08" db="EMBL/GenBank/DDBJ databases">
        <authorList>
            <person name="Zhang D."/>
            <person name="Zhang A."/>
            <person name="Wang L."/>
        </authorList>
    </citation>
    <scope>NUCLEOTIDE SEQUENCE [LARGE SCALE GENOMIC DNA]</scope>
    <source>
        <strain evidence="1 2">WL0086</strain>
    </source>
</reference>
<gene>
    <name evidence="1" type="ORF">K1X11_015915</name>
</gene>
<protein>
    <submittedName>
        <fullName evidence="1">Uncharacterized protein</fullName>
    </submittedName>
</protein>
<evidence type="ECO:0000313" key="1">
    <source>
        <dbReference type="EMBL" id="WRQ86302.1"/>
    </source>
</evidence>
<dbReference type="Proteomes" id="UP000738431">
    <property type="component" value="Chromosome"/>
</dbReference>